<reference evidence="1 2" key="1">
    <citation type="submission" date="2020-04" db="EMBL/GenBank/DDBJ databases">
        <title>Genome sequence of Streptomyces galbus strain I339.</title>
        <authorList>
            <person name="Silva E.A.N."/>
            <person name="Merces M."/>
            <person name="Castelo Branco A.P.O.T."/>
            <person name="Vasconcelos P.C."/>
            <person name="Costa N.P."/>
            <person name="Marinho G.C.S."/>
            <person name="Oliveira C.J.B."/>
            <person name="Araujo D."/>
            <person name="Rodrigues Junior V.S."/>
            <person name="Almeida R."/>
            <person name="Silva Filho U.R."/>
            <person name="Andrade A.S.A."/>
            <person name="Cibulski S.P."/>
        </authorList>
    </citation>
    <scope>NUCLEOTIDE SEQUENCE [LARGE SCALE GENOMIC DNA]</scope>
    <source>
        <strain evidence="1 2">I339</strain>
    </source>
</reference>
<dbReference type="Proteomes" id="UP000744032">
    <property type="component" value="Unassembled WGS sequence"/>
</dbReference>
<accession>A0ABX1IYE7</accession>
<sequence length="51" mass="5656">MADPQRAQPHPAQRHRAAPYRVALVAFPGIRAFDVSVITEVWGTDRTDRGA</sequence>
<keyword evidence="2" id="KW-1185">Reference proteome</keyword>
<protein>
    <recommendedName>
        <fullName evidence="3">AraC family transcriptional regulator</fullName>
    </recommendedName>
</protein>
<evidence type="ECO:0008006" key="3">
    <source>
        <dbReference type="Google" id="ProtNLM"/>
    </source>
</evidence>
<organism evidence="1 2">
    <name type="scientific">Streptomyces galbus</name>
    <dbReference type="NCBI Taxonomy" id="33898"/>
    <lineage>
        <taxon>Bacteria</taxon>
        <taxon>Bacillati</taxon>
        <taxon>Actinomycetota</taxon>
        <taxon>Actinomycetes</taxon>
        <taxon>Kitasatosporales</taxon>
        <taxon>Streptomycetaceae</taxon>
        <taxon>Streptomyces</taxon>
    </lineage>
</organism>
<dbReference type="EMBL" id="JAAXMD010000698">
    <property type="protein sequence ID" value="NKQ29276.1"/>
    <property type="molecule type" value="Genomic_DNA"/>
</dbReference>
<evidence type="ECO:0000313" key="1">
    <source>
        <dbReference type="EMBL" id="NKQ29276.1"/>
    </source>
</evidence>
<feature type="non-terminal residue" evidence="1">
    <location>
        <position position="51"/>
    </location>
</feature>
<comment type="caution">
    <text evidence="1">The sequence shown here is derived from an EMBL/GenBank/DDBJ whole genome shotgun (WGS) entry which is preliminary data.</text>
</comment>
<name>A0ABX1IYE7_STRGB</name>
<gene>
    <name evidence="1" type="ORF">HF200_34500</name>
</gene>
<proteinExistence type="predicted"/>
<evidence type="ECO:0000313" key="2">
    <source>
        <dbReference type="Proteomes" id="UP000744032"/>
    </source>
</evidence>